<dbReference type="InterPro" id="IPR006186">
    <property type="entry name" value="Ser/Thr-sp_prot-phosphatase"/>
</dbReference>
<dbReference type="CDD" id="cd00144">
    <property type="entry name" value="MPP_PPP_family"/>
    <property type="match status" value="1"/>
</dbReference>
<dbReference type="Pfam" id="PF00149">
    <property type="entry name" value="Metallophos"/>
    <property type="match status" value="1"/>
</dbReference>
<dbReference type="PROSITE" id="PS00125">
    <property type="entry name" value="SER_THR_PHOSPHATASE"/>
    <property type="match status" value="1"/>
</dbReference>
<dbReference type="GO" id="GO:0005737">
    <property type="term" value="C:cytoplasm"/>
    <property type="evidence" value="ECO:0007669"/>
    <property type="project" value="TreeGrafter"/>
</dbReference>
<dbReference type="GO" id="GO:0005634">
    <property type="term" value="C:nucleus"/>
    <property type="evidence" value="ECO:0007669"/>
    <property type="project" value="TreeGrafter"/>
</dbReference>
<dbReference type="InterPro" id="IPR004843">
    <property type="entry name" value="Calcineurin-like_PHP"/>
</dbReference>
<evidence type="ECO:0000256" key="2">
    <source>
        <dbReference type="SAM" id="MobiDB-lite"/>
    </source>
</evidence>
<dbReference type="SUPFAM" id="SSF56300">
    <property type="entry name" value="Metallo-dependent phosphatases"/>
    <property type="match status" value="1"/>
</dbReference>
<evidence type="ECO:0000313" key="5">
    <source>
        <dbReference type="Proteomes" id="UP001152747"/>
    </source>
</evidence>
<sequence>MSARAKEIEEKKTEKTIGADGKAKNRTISECADNKTPITEKDDNANPKPKKKGKTNRSVTRRKNQLIDEKDYRPTNKRPSALSIRNDGGTITVGDTQTVSAHGKVAGSTRKGGKSVGKHRDTDGLMELDFRDETDMKKMLNMQSRLNKKIEEAKAISAIENTANPPTRESIDYIEMIERHYEKVISGVHKITYKKSEFQTVIEEASRIFAEESALIDVDPPCVVVGDLHGQFNDLVNMFILLGRPPHTVYVFTGDYVDRGMMSIECIMLLFCYKIAYPDNIFLLRGNHEIARVNKRYGFYDECVSSIPKYGEEIWAQFQRCFNNLPISALVATKIMCMHGGLSPSLVELNDLRSQKKPIRNPFRGLVNDMLWADPDLSVLEWKISSRGSGFAFGSNVIDDICTRLGIELIIRAHQMCFDGYWTIPGSKLITIFSAPVYCNLYKNAGCVLKIDEKLTVQIVAFVPESDTVEAIIREKNRVWDAAFDSFGFQLK</sequence>
<proteinExistence type="inferred from homology"/>
<dbReference type="GO" id="GO:0004722">
    <property type="term" value="F:protein serine/threonine phosphatase activity"/>
    <property type="evidence" value="ECO:0007669"/>
    <property type="project" value="UniProtKB-EC"/>
</dbReference>
<dbReference type="OrthoDB" id="5815503at2759"/>
<dbReference type="FunFam" id="3.60.21.10:FF:000349">
    <property type="entry name" value="Uncharacterized protein C30A5.4"/>
    <property type="match status" value="1"/>
</dbReference>
<keyword evidence="5" id="KW-1185">Reference proteome</keyword>
<comment type="similarity">
    <text evidence="1">Belongs to the PPP phosphatase family.</text>
</comment>
<dbReference type="InterPro" id="IPR029052">
    <property type="entry name" value="Metallo-depent_PP-like"/>
</dbReference>
<protein>
    <recommendedName>
        <fullName evidence="1">Serine/threonine-protein phosphatase</fullName>
        <ecNumber evidence="1">3.1.3.16</ecNumber>
    </recommendedName>
</protein>
<feature type="compositionally biased region" description="Basic and acidic residues" evidence="2">
    <location>
        <begin position="65"/>
        <end position="74"/>
    </location>
</feature>
<feature type="domain" description="Serine/threonine specific protein phosphatases" evidence="3">
    <location>
        <begin position="284"/>
        <end position="289"/>
    </location>
</feature>
<evidence type="ECO:0000313" key="4">
    <source>
        <dbReference type="EMBL" id="CAI5448223.1"/>
    </source>
</evidence>
<dbReference type="EMBL" id="CANHGI010000004">
    <property type="protein sequence ID" value="CAI5448223.1"/>
    <property type="molecule type" value="Genomic_DNA"/>
</dbReference>
<evidence type="ECO:0000259" key="3">
    <source>
        <dbReference type="PROSITE" id="PS00125"/>
    </source>
</evidence>
<feature type="region of interest" description="Disordered" evidence="2">
    <location>
        <begin position="1"/>
        <end position="95"/>
    </location>
</feature>
<feature type="region of interest" description="Disordered" evidence="2">
    <location>
        <begin position="101"/>
        <end position="120"/>
    </location>
</feature>
<feature type="compositionally biased region" description="Basic residues" evidence="2">
    <location>
        <begin position="48"/>
        <end position="64"/>
    </location>
</feature>
<accession>A0A9P1N254</accession>
<evidence type="ECO:0000256" key="1">
    <source>
        <dbReference type="RuleBase" id="RU004273"/>
    </source>
</evidence>
<dbReference type="PANTHER" id="PTHR11668:SF10">
    <property type="entry name" value="SERINE_THREONINE-PROTEIN PHOSPHATASE"/>
    <property type="match status" value="1"/>
</dbReference>
<organism evidence="4 5">
    <name type="scientific">Caenorhabditis angaria</name>
    <dbReference type="NCBI Taxonomy" id="860376"/>
    <lineage>
        <taxon>Eukaryota</taxon>
        <taxon>Metazoa</taxon>
        <taxon>Ecdysozoa</taxon>
        <taxon>Nematoda</taxon>
        <taxon>Chromadorea</taxon>
        <taxon>Rhabditida</taxon>
        <taxon>Rhabditina</taxon>
        <taxon>Rhabditomorpha</taxon>
        <taxon>Rhabditoidea</taxon>
        <taxon>Rhabditidae</taxon>
        <taxon>Peloderinae</taxon>
        <taxon>Caenorhabditis</taxon>
    </lineage>
</organism>
<dbReference type="Gene3D" id="3.60.21.10">
    <property type="match status" value="1"/>
</dbReference>
<feature type="compositionally biased region" description="Basic and acidic residues" evidence="2">
    <location>
        <begin position="1"/>
        <end position="23"/>
    </location>
</feature>
<dbReference type="InterPro" id="IPR050341">
    <property type="entry name" value="PP1_catalytic_subunit"/>
</dbReference>
<dbReference type="AlphaFoldDB" id="A0A9P1N254"/>
<comment type="catalytic activity">
    <reaction evidence="1">
        <text>O-phospho-L-threonyl-[protein] + H2O = L-threonyl-[protein] + phosphate</text>
        <dbReference type="Rhea" id="RHEA:47004"/>
        <dbReference type="Rhea" id="RHEA-COMP:11060"/>
        <dbReference type="Rhea" id="RHEA-COMP:11605"/>
        <dbReference type="ChEBI" id="CHEBI:15377"/>
        <dbReference type="ChEBI" id="CHEBI:30013"/>
        <dbReference type="ChEBI" id="CHEBI:43474"/>
        <dbReference type="ChEBI" id="CHEBI:61977"/>
        <dbReference type="EC" id="3.1.3.16"/>
    </reaction>
</comment>
<keyword evidence="1" id="KW-0378">Hydrolase</keyword>
<reference evidence="4" key="1">
    <citation type="submission" date="2022-11" db="EMBL/GenBank/DDBJ databases">
        <authorList>
            <person name="Kikuchi T."/>
        </authorList>
    </citation>
    <scope>NUCLEOTIDE SEQUENCE</scope>
    <source>
        <strain evidence="4">PS1010</strain>
    </source>
</reference>
<dbReference type="EC" id="3.1.3.16" evidence="1"/>
<comment type="caution">
    <text evidence="4">The sequence shown here is derived from an EMBL/GenBank/DDBJ whole genome shotgun (WGS) entry which is preliminary data.</text>
</comment>
<dbReference type="PANTHER" id="PTHR11668">
    <property type="entry name" value="SERINE/THREONINE PROTEIN PHOSPHATASE"/>
    <property type="match status" value="1"/>
</dbReference>
<dbReference type="SMART" id="SM00156">
    <property type="entry name" value="PP2Ac"/>
    <property type="match status" value="1"/>
</dbReference>
<dbReference type="PRINTS" id="PR00114">
    <property type="entry name" value="STPHPHTASE"/>
</dbReference>
<name>A0A9P1N254_9PELO</name>
<gene>
    <name evidence="4" type="ORF">CAMP_LOCUS10860</name>
</gene>
<dbReference type="Proteomes" id="UP001152747">
    <property type="component" value="Unassembled WGS sequence"/>
</dbReference>